<feature type="transmembrane region" description="Helical" evidence="1">
    <location>
        <begin position="71"/>
        <end position="90"/>
    </location>
</feature>
<keyword evidence="1" id="KW-0812">Transmembrane</keyword>
<evidence type="ECO:0000313" key="3">
    <source>
        <dbReference type="Proteomes" id="UP000478546"/>
    </source>
</evidence>
<feature type="transmembrane region" description="Helical" evidence="1">
    <location>
        <begin position="12"/>
        <end position="30"/>
    </location>
</feature>
<dbReference type="EMBL" id="JAAEAA010000005">
    <property type="protein sequence ID" value="NDK55417.1"/>
    <property type="molecule type" value="Genomic_DNA"/>
</dbReference>
<organism evidence="2 3">
    <name type="scientific">Pontibacter fetidus</name>
    <dbReference type="NCBI Taxonomy" id="2700082"/>
    <lineage>
        <taxon>Bacteria</taxon>
        <taxon>Pseudomonadati</taxon>
        <taxon>Bacteroidota</taxon>
        <taxon>Cytophagia</taxon>
        <taxon>Cytophagales</taxon>
        <taxon>Hymenobacteraceae</taxon>
        <taxon>Pontibacter</taxon>
    </lineage>
</organism>
<dbReference type="AlphaFoldDB" id="A0A6B2H511"/>
<dbReference type="Proteomes" id="UP000478546">
    <property type="component" value="Unassembled WGS sequence"/>
</dbReference>
<accession>A0A6B2H511</accession>
<evidence type="ECO:0000313" key="2">
    <source>
        <dbReference type="EMBL" id="NDK55417.1"/>
    </source>
</evidence>
<keyword evidence="1" id="KW-0472">Membrane</keyword>
<comment type="caution">
    <text evidence="2">The sequence shown here is derived from an EMBL/GenBank/DDBJ whole genome shotgun (WGS) entry which is preliminary data.</text>
</comment>
<proteinExistence type="predicted"/>
<evidence type="ECO:0000256" key="1">
    <source>
        <dbReference type="SAM" id="Phobius"/>
    </source>
</evidence>
<reference evidence="2 3" key="1">
    <citation type="submission" date="2020-01" db="EMBL/GenBank/DDBJ databases">
        <authorList>
            <person name="Kim M.K."/>
        </authorList>
    </citation>
    <scope>NUCLEOTIDE SEQUENCE [LARGE SCALE GENOMIC DNA]</scope>
    <source>
        <strain evidence="2 3">BT213</strain>
    </source>
</reference>
<feature type="transmembrane region" description="Helical" evidence="1">
    <location>
        <begin position="36"/>
        <end position="59"/>
    </location>
</feature>
<keyword evidence="3" id="KW-1185">Reference proteome</keyword>
<gene>
    <name evidence="2" type="ORF">GWO68_05770</name>
</gene>
<protein>
    <submittedName>
        <fullName evidence="2">Uncharacterized protein</fullName>
    </submittedName>
</protein>
<keyword evidence="1" id="KW-1133">Transmembrane helix</keyword>
<sequence>MALTQMKANKRIIFFAVVYILITLGLYGNMKEDQSMTIAYVLLYFPAFWIMGGLLLGFLLKFKKISIKTPIDFAAFILSTPLPVIAFLVIRSFSPAAQSPSYTREYNRDGHRHREVMYQYTDGQKERIEYYKSRDSVSESNPFPAEDVWLKDSVWTYYNTDASIKKQVNYK</sequence>
<name>A0A6B2H511_9BACT</name>